<keyword evidence="3" id="KW-1185">Reference proteome</keyword>
<proteinExistence type="predicted"/>
<feature type="compositionally biased region" description="Basic and acidic residues" evidence="1">
    <location>
        <begin position="219"/>
        <end position="231"/>
    </location>
</feature>
<dbReference type="EMBL" id="JBJQOH010000006">
    <property type="protein sequence ID" value="KAL3684752.1"/>
    <property type="molecule type" value="Genomic_DNA"/>
</dbReference>
<dbReference type="AlphaFoldDB" id="A0ABD3GZS7"/>
<evidence type="ECO:0000256" key="1">
    <source>
        <dbReference type="SAM" id="MobiDB-lite"/>
    </source>
</evidence>
<feature type="compositionally biased region" description="Basic residues" evidence="1">
    <location>
        <begin position="17"/>
        <end position="28"/>
    </location>
</feature>
<reference evidence="2 3" key="1">
    <citation type="submission" date="2024-09" db="EMBL/GenBank/DDBJ databases">
        <title>Chromosome-scale assembly of Riccia sorocarpa.</title>
        <authorList>
            <person name="Paukszto L."/>
        </authorList>
    </citation>
    <scope>NUCLEOTIDE SEQUENCE [LARGE SCALE GENOMIC DNA]</scope>
    <source>
        <strain evidence="2">LP-2024</strain>
        <tissue evidence="2">Aerial parts of the thallus</tissue>
    </source>
</reference>
<accession>A0ABD3GZS7</accession>
<feature type="compositionally biased region" description="Acidic residues" evidence="1">
    <location>
        <begin position="31"/>
        <end position="50"/>
    </location>
</feature>
<evidence type="ECO:0000313" key="3">
    <source>
        <dbReference type="Proteomes" id="UP001633002"/>
    </source>
</evidence>
<sequence>MEKKKKEKTLQKEAKEKKKKKKKSKKKIATNDDDVEDDPEDDTEEEEEEQTQLRPVVVAEDPRLALESSKKKRKVISAVFPQNQRTKRPHFPEIDDTWIAPPISSGITVDSKDKSIVNEEEEHNPTLEVPKETLDKPSGSGQPAPPYGDLPAKFEKFCSEFDSQRSENIPDMFSDPESVQKIQFATSLLADVCSLQAVNTDKYNSQYSQPVDLASSSQTDREKIDQRNWKR</sequence>
<dbReference type="Proteomes" id="UP001633002">
    <property type="component" value="Unassembled WGS sequence"/>
</dbReference>
<feature type="region of interest" description="Disordered" evidence="1">
    <location>
        <begin position="1"/>
        <end position="151"/>
    </location>
</feature>
<feature type="compositionally biased region" description="Basic and acidic residues" evidence="1">
    <location>
        <begin position="1"/>
        <end position="16"/>
    </location>
</feature>
<feature type="region of interest" description="Disordered" evidence="1">
    <location>
        <begin position="204"/>
        <end position="231"/>
    </location>
</feature>
<evidence type="ECO:0000313" key="2">
    <source>
        <dbReference type="EMBL" id="KAL3684752.1"/>
    </source>
</evidence>
<feature type="compositionally biased region" description="Basic and acidic residues" evidence="1">
    <location>
        <begin position="110"/>
        <end position="135"/>
    </location>
</feature>
<comment type="caution">
    <text evidence="2">The sequence shown here is derived from an EMBL/GenBank/DDBJ whole genome shotgun (WGS) entry which is preliminary data.</text>
</comment>
<gene>
    <name evidence="2" type="ORF">R1sor_002774</name>
</gene>
<organism evidence="2 3">
    <name type="scientific">Riccia sorocarpa</name>
    <dbReference type="NCBI Taxonomy" id="122646"/>
    <lineage>
        <taxon>Eukaryota</taxon>
        <taxon>Viridiplantae</taxon>
        <taxon>Streptophyta</taxon>
        <taxon>Embryophyta</taxon>
        <taxon>Marchantiophyta</taxon>
        <taxon>Marchantiopsida</taxon>
        <taxon>Marchantiidae</taxon>
        <taxon>Marchantiales</taxon>
        <taxon>Ricciaceae</taxon>
        <taxon>Riccia</taxon>
    </lineage>
</organism>
<protein>
    <submittedName>
        <fullName evidence="2">Uncharacterized protein</fullName>
    </submittedName>
</protein>
<name>A0ABD3GZS7_9MARC</name>
<feature type="compositionally biased region" description="Polar residues" evidence="1">
    <location>
        <begin position="204"/>
        <end position="218"/>
    </location>
</feature>